<dbReference type="PROSITE" id="PS00086">
    <property type="entry name" value="CYTOCHROME_P450"/>
    <property type="match status" value="1"/>
</dbReference>
<comment type="caution">
    <text evidence="3">The sequence shown here is derived from an EMBL/GenBank/DDBJ whole genome shotgun (WGS) entry which is preliminary data.</text>
</comment>
<keyword evidence="2" id="KW-0560">Oxidoreductase</keyword>
<evidence type="ECO:0000313" key="4">
    <source>
        <dbReference type="Proteomes" id="UP001595816"/>
    </source>
</evidence>
<dbReference type="InterPro" id="IPR002397">
    <property type="entry name" value="Cyt_P450_B"/>
</dbReference>
<dbReference type="PANTHER" id="PTHR46696:SF6">
    <property type="entry name" value="P450, PUTATIVE (EUROFUNG)-RELATED"/>
    <property type="match status" value="1"/>
</dbReference>
<evidence type="ECO:0000256" key="1">
    <source>
        <dbReference type="ARBA" id="ARBA00010617"/>
    </source>
</evidence>
<name>A0ABV8LRT2_9ACTN</name>
<dbReference type="SUPFAM" id="SSF48264">
    <property type="entry name" value="Cytochrome P450"/>
    <property type="match status" value="1"/>
</dbReference>
<dbReference type="Proteomes" id="UP001595816">
    <property type="component" value="Unassembled WGS sequence"/>
</dbReference>
<sequence length="405" mass="43865">MTIADRTPVEFPFTEPPSLYHPAPELGELREECPVAPVVFPDGATAWLVTRHTDVRQVLTDPRFSRAHAVAGEVEMGLGRLASESILGLDPPEHTRLRRLVAGAFTARRVEQLRPRVTAIVDDLLLALRKQPQPADLVAGFSLALPVRVICDLLGVPESDQHRFHGWSDAAMGDRTRDPWIMMAAFASLQGYLTELIAEKRAHPADDLMTALIDARDNADRLSEAELVNLGVSLLIGGHETTANQIVMILLTLRAHPEQWAALRADPSRVPAAIEELMRFTQLGGGAGGIARVTTEPVELSGVTIPAGQAVLPALASANRDPRAFVDPDTLDLHRGDSHGHLGFGAGVHHCLGAQLARMELQEALAGILRTLPGFAIDLDDADIAFKPTMILRSVASLPVRWDES</sequence>
<comment type="similarity">
    <text evidence="1 2">Belongs to the cytochrome P450 family.</text>
</comment>
<gene>
    <name evidence="3" type="ORF">ACFOZ4_24405</name>
</gene>
<accession>A0ABV8LRT2</accession>
<reference evidence="4" key="1">
    <citation type="journal article" date="2019" name="Int. J. Syst. Evol. Microbiol.">
        <title>The Global Catalogue of Microorganisms (GCM) 10K type strain sequencing project: providing services to taxonomists for standard genome sequencing and annotation.</title>
        <authorList>
            <consortium name="The Broad Institute Genomics Platform"/>
            <consortium name="The Broad Institute Genome Sequencing Center for Infectious Disease"/>
            <person name="Wu L."/>
            <person name="Ma J."/>
        </authorList>
    </citation>
    <scope>NUCLEOTIDE SEQUENCE [LARGE SCALE GENOMIC DNA]</scope>
    <source>
        <strain evidence="4">CGMCC 4.7289</strain>
    </source>
</reference>
<dbReference type="InterPro" id="IPR036396">
    <property type="entry name" value="Cyt_P450_sf"/>
</dbReference>
<keyword evidence="2" id="KW-0479">Metal-binding</keyword>
<organism evidence="3 4">
    <name type="scientific">Hamadaea flava</name>
    <dbReference type="NCBI Taxonomy" id="1742688"/>
    <lineage>
        <taxon>Bacteria</taxon>
        <taxon>Bacillati</taxon>
        <taxon>Actinomycetota</taxon>
        <taxon>Actinomycetes</taxon>
        <taxon>Micromonosporales</taxon>
        <taxon>Micromonosporaceae</taxon>
        <taxon>Hamadaea</taxon>
    </lineage>
</organism>
<evidence type="ECO:0000313" key="3">
    <source>
        <dbReference type="EMBL" id="MFC4133766.1"/>
    </source>
</evidence>
<dbReference type="Pfam" id="PF00067">
    <property type="entry name" value="p450"/>
    <property type="match status" value="1"/>
</dbReference>
<keyword evidence="2" id="KW-0349">Heme</keyword>
<proteinExistence type="inferred from homology"/>
<keyword evidence="2" id="KW-0408">Iron</keyword>
<dbReference type="EMBL" id="JBHSAY010000013">
    <property type="protein sequence ID" value="MFC4133766.1"/>
    <property type="molecule type" value="Genomic_DNA"/>
</dbReference>
<dbReference type="PRINTS" id="PR00385">
    <property type="entry name" value="P450"/>
</dbReference>
<evidence type="ECO:0000256" key="2">
    <source>
        <dbReference type="RuleBase" id="RU000461"/>
    </source>
</evidence>
<dbReference type="CDD" id="cd11031">
    <property type="entry name" value="Cyp158A-like"/>
    <property type="match status" value="1"/>
</dbReference>
<dbReference type="RefSeq" id="WP_253750378.1">
    <property type="nucleotide sequence ID" value="NZ_JAMZDZ010000001.1"/>
</dbReference>
<dbReference type="InterPro" id="IPR017972">
    <property type="entry name" value="Cyt_P450_CS"/>
</dbReference>
<protein>
    <submittedName>
        <fullName evidence="3">Cytochrome P450</fullName>
    </submittedName>
</protein>
<dbReference type="PRINTS" id="PR00359">
    <property type="entry name" value="BP450"/>
</dbReference>
<dbReference type="InterPro" id="IPR001128">
    <property type="entry name" value="Cyt_P450"/>
</dbReference>
<keyword evidence="4" id="KW-1185">Reference proteome</keyword>
<keyword evidence="2" id="KW-0503">Monooxygenase</keyword>
<dbReference type="Gene3D" id="1.10.630.10">
    <property type="entry name" value="Cytochrome P450"/>
    <property type="match status" value="1"/>
</dbReference>
<dbReference type="PANTHER" id="PTHR46696">
    <property type="entry name" value="P450, PUTATIVE (EUROFUNG)-RELATED"/>
    <property type="match status" value="1"/>
</dbReference>